<dbReference type="GeneID" id="24164772"/>
<organism evidence="1 2">
    <name type="scientific">Coccidioides immitis (strain RS)</name>
    <name type="common">Valley fever fungus</name>
    <dbReference type="NCBI Taxonomy" id="246410"/>
    <lineage>
        <taxon>Eukaryota</taxon>
        <taxon>Fungi</taxon>
        <taxon>Dikarya</taxon>
        <taxon>Ascomycota</taxon>
        <taxon>Pezizomycotina</taxon>
        <taxon>Eurotiomycetes</taxon>
        <taxon>Eurotiomycetidae</taxon>
        <taxon>Onygenales</taxon>
        <taxon>Onygenaceae</taxon>
        <taxon>Coccidioides</taxon>
    </lineage>
</organism>
<keyword evidence="2" id="KW-1185">Reference proteome</keyword>
<protein>
    <submittedName>
        <fullName evidence="1">Uncharacterized protein</fullName>
    </submittedName>
</protein>
<dbReference type="KEGG" id="cim:CIMG_13145"/>
<name>A0A0E1RXB8_COCIM</name>
<reference evidence="2" key="2">
    <citation type="journal article" date="2010" name="Genome Res.">
        <title>Population genomic sequencing of Coccidioides fungi reveals recent hybridization and transposon control.</title>
        <authorList>
            <person name="Neafsey D.E."/>
            <person name="Barker B.M."/>
            <person name="Sharpton T.J."/>
            <person name="Stajich J.E."/>
            <person name="Park D.J."/>
            <person name="Whiston E."/>
            <person name="Hung C.-Y."/>
            <person name="McMahan C."/>
            <person name="White J."/>
            <person name="Sykes S."/>
            <person name="Heiman D."/>
            <person name="Young S."/>
            <person name="Zeng Q."/>
            <person name="Abouelleil A."/>
            <person name="Aftuck L."/>
            <person name="Bessette D."/>
            <person name="Brown A."/>
            <person name="FitzGerald M."/>
            <person name="Lui A."/>
            <person name="Macdonald J.P."/>
            <person name="Priest M."/>
            <person name="Orbach M.J."/>
            <person name="Galgiani J.N."/>
            <person name="Kirkland T.N."/>
            <person name="Cole G.T."/>
            <person name="Birren B.W."/>
            <person name="Henn M.R."/>
            <person name="Taylor J.W."/>
            <person name="Rounsley S.D."/>
        </authorList>
    </citation>
    <scope>GENOME REANNOTATION</scope>
    <source>
        <strain evidence="2">RS</strain>
    </source>
</reference>
<dbReference type="Proteomes" id="UP000001261">
    <property type="component" value="Unassembled WGS sequence"/>
</dbReference>
<sequence>MGLTSSARRVMDSVSTVSSWRNQAGTAIVTHVNKHTFNLVAIKQRKLAPEMSSSNLRATSHDNIVGLQKMYFNGTDILLLYNNVGNMHVSLANIPGPSESLIEAEIAAMCKQGLMVGLKWGPQMLDFVLCTEYGVHCKSNHISAKADDFLIHVFLTFSLGSEYLIPHFSVAVKNNAVNGDSLLSKLGVCNVVYLACLEVDRMNETGIVEIKLNATLQELESKPHTLGQMITIPEESFVNTRLSSASSYYKSCDEVPIMNLDHIIACHGGRTSSIDCLLEKMGEAKRVLLLLKEKLLDLKKENR</sequence>
<gene>
    <name evidence="1" type="ORF">CIMG_13145</name>
</gene>
<evidence type="ECO:0000313" key="1">
    <source>
        <dbReference type="EMBL" id="EAS31907.2"/>
    </source>
</evidence>
<proteinExistence type="predicted"/>
<reference evidence="2" key="1">
    <citation type="journal article" date="2009" name="Genome Res.">
        <title>Comparative genomic analyses of the human fungal pathogens Coccidioides and their relatives.</title>
        <authorList>
            <person name="Sharpton T.J."/>
            <person name="Stajich J.E."/>
            <person name="Rounsley S.D."/>
            <person name="Gardner M.J."/>
            <person name="Wortman J.R."/>
            <person name="Jordar V.S."/>
            <person name="Maiti R."/>
            <person name="Kodira C.D."/>
            <person name="Neafsey D.E."/>
            <person name="Zeng Q."/>
            <person name="Hung C.-Y."/>
            <person name="McMahan C."/>
            <person name="Muszewska A."/>
            <person name="Grynberg M."/>
            <person name="Mandel M.A."/>
            <person name="Kellner E.M."/>
            <person name="Barker B.M."/>
            <person name="Galgiani J.N."/>
            <person name="Orbach M.J."/>
            <person name="Kirkland T.N."/>
            <person name="Cole G.T."/>
            <person name="Henn M.R."/>
            <person name="Birren B.W."/>
            <person name="Taylor J.W."/>
        </authorList>
    </citation>
    <scope>NUCLEOTIDE SEQUENCE [LARGE SCALE GENOMIC DNA]</scope>
    <source>
        <strain evidence="2">RS</strain>
    </source>
</reference>
<dbReference type="OrthoDB" id="4062651at2759"/>
<dbReference type="VEuPathDB" id="FungiDB:CIMG_13145"/>
<dbReference type="AlphaFoldDB" id="A0A0E1RXB8"/>
<dbReference type="RefSeq" id="XP_001243490.2">
    <property type="nucleotide sequence ID" value="XM_001243489.2"/>
</dbReference>
<evidence type="ECO:0000313" key="2">
    <source>
        <dbReference type="Proteomes" id="UP000001261"/>
    </source>
</evidence>
<dbReference type="InParanoid" id="A0A0E1RXB8"/>
<dbReference type="EMBL" id="GG704912">
    <property type="protein sequence ID" value="EAS31907.2"/>
    <property type="molecule type" value="Genomic_DNA"/>
</dbReference>
<accession>A0A0E1RXB8</accession>